<evidence type="ECO:0000256" key="5">
    <source>
        <dbReference type="ARBA" id="ARBA00022842"/>
    </source>
</evidence>
<dbReference type="HAMAP" id="MF_00101">
    <property type="entry name" value="AcpS"/>
    <property type="match status" value="1"/>
</dbReference>
<evidence type="ECO:0000256" key="3">
    <source>
        <dbReference type="ARBA" id="ARBA00022723"/>
    </source>
</evidence>
<evidence type="ECO:0000313" key="11">
    <source>
        <dbReference type="Proteomes" id="UP001225034"/>
    </source>
</evidence>
<name>A0ABT9YMX6_9BACI</name>
<keyword evidence="6 8" id="KW-0443">Lipid metabolism</keyword>
<dbReference type="NCBIfam" id="TIGR00516">
    <property type="entry name" value="acpS"/>
    <property type="match status" value="1"/>
</dbReference>
<sequence>MIHGIGIDIIELERIEKALKRNARFEERILTEAERMASQKYSVSRKIEFLAGRFAAKEAFVKASGVKRLSWLDIEILNDGQGKPRLTGPIDGLIHVSISHSQDYAVAQVIIEGE</sequence>
<comment type="subcellular location">
    <subcellularLocation>
        <location evidence="8">Cytoplasm</location>
    </subcellularLocation>
</comment>
<dbReference type="EC" id="2.7.8.7" evidence="8"/>
<dbReference type="SUPFAM" id="SSF56214">
    <property type="entry name" value="4'-phosphopantetheinyl transferase"/>
    <property type="match status" value="1"/>
</dbReference>
<dbReference type="RefSeq" id="WP_306984711.1">
    <property type="nucleotide sequence ID" value="NZ_JAUSUA010000006.1"/>
</dbReference>
<keyword evidence="3 8" id="KW-0479">Metal-binding</keyword>
<dbReference type="InterPro" id="IPR004568">
    <property type="entry name" value="Ppantetheine-prot_Trfase_dom"/>
</dbReference>
<dbReference type="Proteomes" id="UP001225034">
    <property type="component" value="Unassembled WGS sequence"/>
</dbReference>
<comment type="caution">
    <text evidence="10">The sequence shown here is derived from an EMBL/GenBank/DDBJ whole genome shotgun (WGS) entry which is preliminary data.</text>
</comment>
<proteinExistence type="inferred from homology"/>
<keyword evidence="7 8" id="KW-0275">Fatty acid biosynthesis</keyword>
<dbReference type="InterPro" id="IPR008278">
    <property type="entry name" value="4-PPantetheinyl_Trfase_dom"/>
</dbReference>
<dbReference type="Pfam" id="PF01648">
    <property type="entry name" value="ACPS"/>
    <property type="match status" value="1"/>
</dbReference>
<organism evidence="10 11">
    <name type="scientific">Alkalicoccobacillus murimartini</name>
    <dbReference type="NCBI Taxonomy" id="171685"/>
    <lineage>
        <taxon>Bacteria</taxon>
        <taxon>Bacillati</taxon>
        <taxon>Bacillota</taxon>
        <taxon>Bacilli</taxon>
        <taxon>Bacillales</taxon>
        <taxon>Bacillaceae</taxon>
        <taxon>Alkalicoccobacillus</taxon>
    </lineage>
</organism>
<comment type="catalytic activity">
    <reaction evidence="8">
        <text>apo-[ACP] + CoA = holo-[ACP] + adenosine 3',5'-bisphosphate + H(+)</text>
        <dbReference type="Rhea" id="RHEA:12068"/>
        <dbReference type="Rhea" id="RHEA-COMP:9685"/>
        <dbReference type="Rhea" id="RHEA-COMP:9690"/>
        <dbReference type="ChEBI" id="CHEBI:15378"/>
        <dbReference type="ChEBI" id="CHEBI:29999"/>
        <dbReference type="ChEBI" id="CHEBI:57287"/>
        <dbReference type="ChEBI" id="CHEBI:58343"/>
        <dbReference type="ChEBI" id="CHEBI:64479"/>
        <dbReference type="EC" id="2.7.8.7"/>
    </reaction>
</comment>
<dbReference type="EMBL" id="JAUSUA010000006">
    <property type="protein sequence ID" value="MDQ0208557.1"/>
    <property type="molecule type" value="Genomic_DNA"/>
</dbReference>
<dbReference type="Gene3D" id="3.90.470.20">
    <property type="entry name" value="4'-phosphopantetheinyl transferase domain"/>
    <property type="match status" value="1"/>
</dbReference>
<keyword evidence="5 8" id="KW-0460">Magnesium</keyword>
<evidence type="ECO:0000256" key="2">
    <source>
        <dbReference type="ARBA" id="ARBA00022679"/>
    </source>
</evidence>
<feature type="domain" description="4'-phosphopantetheinyl transferase" evidence="9">
    <location>
        <begin position="4"/>
        <end position="108"/>
    </location>
</feature>
<feature type="binding site" evidence="8">
    <location>
        <position position="8"/>
    </location>
    <ligand>
        <name>Mg(2+)</name>
        <dbReference type="ChEBI" id="CHEBI:18420"/>
    </ligand>
</feature>
<comment type="similarity">
    <text evidence="8">Belongs to the P-Pant transferase superfamily. AcpS family.</text>
</comment>
<feature type="binding site" evidence="8">
    <location>
        <position position="58"/>
    </location>
    <ligand>
        <name>Mg(2+)</name>
        <dbReference type="ChEBI" id="CHEBI:18420"/>
    </ligand>
</feature>
<dbReference type="GO" id="GO:0008897">
    <property type="term" value="F:holo-[acyl-carrier-protein] synthase activity"/>
    <property type="evidence" value="ECO:0007669"/>
    <property type="project" value="UniProtKB-EC"/>
</dbReference>
<accession>A0ABT9YMX6</accession>
<reference evidence="10 11" key="1">
    <citation type="submission" date="2023-07" db="EMBL/GenBank/DDBJ databases">
        <title>Genomic Encyclopedia of Type Strains, Phase IV (KMG-IV): sequencing the most valuable type-strain genomes for metagenomic binning, comparative biology and taxonomic classification.</title>
        <authorList>
            <person name="Goeker M."/>
        </authorList>
    </citation>
    <scope>NUCLEOTIDE SEQUENCE [LARGE SCALE GENOMIC DNA]</scope>
    <source>
        <strain evidence="10 11">DSM 19154</strain>
    </source>
</reference>
<evidence type="ECO:0000259" key="9">
    <source>
        <dbReference type="Pfam" id="PF01648"/>
    </source>
</evidence>
<evidence type="ECO:0000256" key="1">
    <source>
        <dbReference type="ARBA" id="ARBA00022516"/>
    </source>
</evidence>
<keyword evidence="8" id="KW-0963">Cytoplasm</keyword>
<keyword evidence="11" id="KW-1185">Reference proteome</keyword>
<keyword evidence="4 8" id="KW-0276">Fatty acid metabolism</keyword>
<evidence type="ECO:0000313" key="10">
    <source>
        <dbReference type="EMBL" id="MDQ0208557.1"/>
    </source>
</evidence>
<keyword evidence="2 8" id="KW-0808">Transferase</keyword>
<comment type="cofactor">
    <cofactor evidence="8">
        <name>Mg(2+)</name>
        <dbReference type="ChEBI" id="CHEBI:18420"/>
    </cofactor>
</comment>
<gene>
    <name evidence="8" type="primary">acpS</name>
    <name evidence="10" type="ORF">J2S05_003369</name>
</gene>
<evidence type="ECO:0000256" key="8">
    <source>
        <dbReference type="HAMAP-Rule" id="MF_00101"/>
    </source>
</evidence>
<dbReference type="NCBIfam" id="TIGR00556">
    <property type="entry name" value="pantethn_trn"/>
    <property type="match status" value="1"/>
</dbReference>
<evidence type="ECO:0000256" key="6">
    <source>
        <dbReference type="ARBA" id="ARBA00023098"/>
    </source>
</evidence>
<dbReference type="InterPro" id="IPR002582">
    <property type="entry name" value="ACPS"/>
</dbReference>
<comment type="function">
    <text evidence="8">Transfers the 4'-phosphopantetheine moiety from coenzyme A to a Ser of acyl-carrier-protein.</text>
</comment>
<evidence type="ECO:0000256" key="7">
    <source>
        <dbReference type="ARBA" id="ARBA00023160"/>
    </source>
</evidence>
<dbReference type="InterPro" id="IPR037143">
    <property type="entry name" value="4-PPantetheinyl_Trfase_dom_sf"/>
</dbReference>
<evidence type="ECO:0000256" key="4">
    <source>
        <dbReference type="ARBA" id="ARBA00022832"/>
    </source>
</evidence>
<protein>
    <recommendedName>
        <fullName evidence="8">Holo-[acyl-carrier-protein] synthase</fullName>
        <shortName evidence="8">Holo-ACP synthase</shortName>
        <ecNumber evidence="8">2.7.8.7</ecNumber>
    </recommendedName>
    <alternativeName>
        <fullName evidence="8">4'-phosphopantetheinyl transferase AcpS</fullName>
    </alternativeName>
</protein>
<keyword evidence="1 8" id="KW-0444">Lipid biosynthesis</keyword>